<dbReference type="SUPFAM" id="SSF53474">
    <property type="entry name" value="alpha/beta-Hydrolases"/>
    <property type="match status" value="1"/>
</dbReference>
<comment type="caution">
    <text evidence="2">The sequence shown here is derived from an EMBL/GenBank/DDBJ whole genome shotgun (WGS) entry which is preliminary data.</text>
</comment>
<evidence type="ECO:0000313" key="2">
    <source>
        <dbReference type="EMBL" id="MDG5485013.1"/>
    </source>
</evidence>
<dbReference type="InterPro" id="IPR000073">
    <property type="entry name" value="AB_hydrolase_1"/>
</dbReference>
<sequence length="420" mass="45362">MTMNARRRRAHDKLAALPGVRAVRRPVRSGRDGADDEFDLYYVRAGRKSADPLVLIPGGPGAASVALYRGFRRRAAAEGLDVIMVEHRGVGLSRHDDRGADLPPEALTIGQVVDDVAAVLDDAGVDKAVVYGTSYGTYLAAGFGVRHPRRVHAMVLDSPVLSAQDIDAVREAARSLLWNGEDPETADLAPKVRRLVGDNQLTPAATQLAIAVYGLAGPTLLRRQLDLLLTGKHWLWSGMAHATRLVLERKAPYRNEPDLVNRIAYRELNYGAIPDGKPFDPAVAYREADTGTTEFDAEPFDLVAQMPNFTWPTVVISGGRDLITPPTVAQRVASLIPNAVLVNLATAGHSIVDLRERAALDIVKSIYDRTLQTLPEREAALDSKPAGLGVRALIWGIEAAATLESAVPAAIPRTVRRATS</sequence>
<keyword evidence="2" id="KW-0378">Hydrolase</keyword>
<reference evidence="2" key="1">
    <citation type="journal article" date="2023" name="Environ. Microbiol.">
        <title>The 2-methylpropene degradation pathway in Mycobacteriaceae family strains.</title>
        <authorList>
            <person name="Helbich S."/>
            <person name="Barrantes I."/>
            <person name="Dos Anjos Borges L.G."/>
            <person name="Pieper D.H."/>
            <person name="Vainshtein Y."/>
            <person name="Sohn K."/>
            <person name="Engesser K.H."/>
        </authorList>
    </citation>
    <scope>NUCLEOTIDE SEQUENCE</scope>
    <source>
        <strain evidence="2">IBE100</strain>
    </source>
</reference>
<evidence type="ECO:0000259" key="1">
    <source>
        <dbReference type="Pfam" id="PF00561"/>
    </source>
</evidence>
<protein>
    <submittedName>
        <fullName evidence="2">Alpha/beta hydrolase</fullName>
    </submittedName>
</protein>
<dbReference type="Proteomes" id="UP001154266">
    <property type="component" value="Unassembled WGS sequence"/>
</dbReference>
<gene>
    <name evidence="2" type="ORF">MNO81_19635</name>
</gene>
<accession>A0ABT6GUL1</accession>
<dbReference type="Pfam" id="PF00561">
    <property type="entry name" value="Abhydrolase_1"/>
    <property type="match status" value="1"/>
</dbReference>
<dbReference type="Gene3D" id="3.40.50.1820">
    <property type="entry name" value="alpha/beta hydrolase"/>
    <property type="match status" value="1"/>
</dbReference>
<evidence type="ECO:0000313" key="3">
    <source>
        <dbReference type="Proteomes" id="UP001154266"/>
    </source>
</evidence>
<dbReference type="GO" id="GO:0016787">
    <property type="term" value="F:hydrolase activity"/>
    <property type="evidence" value="ECO:0007669"/>
    <property type="project" value="UniProtKB-KW"/>
</dbReference>
<feature type="domain" description="AB hydrolase-1" evidence="1">
    <location>
        <begin position="52"/>
        <end position="353"/>
    </location>
</feature>
<proteinExistence type="predicted"/>
<keyword evidence="3" id="KW-1185">Reference proteome</keyword>
<dbReference type="InterPro" id="IPR050471">
    <property type="entry name" value="AB_hydrolase"/>
</dbReference>
<dbReference type="PANTHER" id="PTHR43433">
    <property type="entry name" value="HYDROLASE, ALPHA/BETA FOLD FAMILY PROTEIN"/>
    <property type="match status" value="1"/>
</dbReference>
<dbReference type="InterPro" id="IPR029058">
    <property type="entry name" value="AB_hydrolase_fold"/>
</dbReference>
<name>A0ABT6GUL1_MYCGU</name>
<dbReference type="RefSeq" id="WP_278222444.1">
    <property type="nucleotide sequence ID" value="NZ_JAKZMO010000017.1"/>
</dbReference>
<dbReference type="EMBL" id="JAKZMO010000017">
    <property type="protein sequence ID" value="MDG5485013.1"/>
    <property type="molecule type" value="Genomic_DNA"/>
</dbReference>
<dbReference type="PANTHER" id="PTHR43433:SF5">
    <property type="entry name" value="AB HYDROLASE-1 DOMAIN-CONTAINING PROTEIN"/>
    <property type="match status" value="1"/>
</dbReference>
<organism evidence="2 3">
    <name type="scientific">Mycolicibacterium gadium</name>
    <name type="common">Mycobacterium gadium</name>
    <dbReference type="NCBI Taxonomy" id="1794"/>
    <lineage>
        <taxon>Bacteria</taxon>
        <taxon>Bacillati</taxon>
        <taxon>Actinomycetota</taxon>
        <taxon>Actinomycetes</taxon>
        <taxon>Mycobacteriales</taxon>
        <taxon>Mycobacteriaceae</taxon>
        <taxon>Mycolicibacterium</taxon>
    </lineage>
</organism>